<comment type="subcellular location">
    <subcellularLocation>
        <location evidence="1">Membrane</location>
        <topology evidence="1">Multi-pass membrane protein</topology>
    </subcellularLocation>
</comment>
<keyword evidence="4" id="KW-0107">Calcium channel</keyword>
<dbReference type="Gene3D" id="1.20.120.350">
    <property type="entry name" value="Voltage-gated potassium channels. Chain C"/>
    <property type="match status" value="1"/>
</dbReference>
<dbReference type="GO" id="GO:0008331">
    <property type="term" value="F:high voltage-gated calcium channel activity"/>
    <property type="evidence" value="ECO:0007669"/>
    <property type="project" value="TreeGrafter"/>
</dbReference>
<name>H2YFL7_CIOSA</name>
<dbReference type="PANTHER" id="PTHR45628">
    <property type="entry name" value="VOLTAGE-DEPENDENT CALCIUM CHANNEL TYPE A SUBUNIT ALPHA-1"/>
    <property type="match status" value="1"/>
</dbReference>
<feature type="domain" description="Ion transport" evidence="13">
    <location>
        <begin position="54"/>
        <end position="210"/>
    </location>
</feature>
<evidence type="ECO:0000256" key="10">
    <source>
        <dbReference type="ARBA" id="ARBA00023136"/>
    </source>
</evidence>
<dbReference type="SUPFAM" id="SSF81324">
    <property type="entry name" value="Voltage-gated potassium channels"/>
    <property type="match status" value="1"/>
</dbReference>
<keyword evidence="9" id="KW-0406">Ion transport</keyword>
<evidence type="ECO:0000256" key="9">
    <source>
        <dbReference type="ARBA" id="ARBA00023065"/>
    </source>
</evidence>
<evidence type="ECO:0000313" key="14">
    <source>
        <dbReference type="Ensembl" id="ENSCSAVP00000004115.1"/>
    </source>
</evidence>
<evidence type="ECO:0000259" key="13">
    <source>
        <dbReference type="Pfam" id="PF00520"/>
    </source>
</evidence>
<evidence type="ECO:0000256" key="1">
    <source>
        <dbReference type="ARBA" id="ARBA00004141"/>
    </source>
</evidence>
<evidence type="ECO:0000256" key="11">
    <source>
        <dbReference type="ARBA" id="ARBA00023303"/>
    </source>
</evidence>
<dbReference type="GO" id="GO:0005891">
    <property type="term" value="C:voltage-gated calcium channel complex"/>
    <property type="evidence" value="ECO:0007669"/>
    <property type="project" value="TreeGrafter"/>
</dbReference>
<evidence type="ECO:0000256" key="7">
    <source>
        <dbReference type="ARBA" id="ARBA00022882"/>
    </source>
</evidence>
<dbReference type="InterPro" id="IPR050599">
    <property type="entry name" value="VDCC_alpha-1_subunit"/>
</dbReference>
<keyword evidence="8 12" id="KW-1133">Transmembrane helix</keyword>
<evidence type="ECO:0000256" key="6">
    <source>
        <dbReference type="ARBA" id="ARBA00022837"/>
    </source>
</evidence>
<reference evidence="14" key="3">
    <citation type="submission" date="2025-09" db="UniProtKB">
        <authorList>
            <consortium name="Ensembl"/>
        </authorList>
    </citation>
    <scope>IDENTIFICATION</scope>
</reference>
<dbReference type="AlphaFoldDB" id="H2YFL7"/>
<dbReference type="Gene3D" id="1.10.287.70">
    <property type="match status" value="1"/>
</dbReference>
<reference evidence="15" key="1">
    <citation type="submission" date="2003-08" db="EMBL/GenBank/DDBJ databases">
        <authorList>
            <person name="Birren B."/>
            <person name="Nusbaum C."/>
            <person name="Abebe A."/>
            <person name="Abouelleil A."/>
            <person name="Adekoya E."/>
            <person name="Ait-zahra M."/>
            <person name="Allen N."/>
            <person name="Allen T."/>
            <person name="An P."/>
            <person name="Anderson M."/>
            <person name="Anderson S."/>
            <person name="Arachchi H."/>
            <person name="Armbruster J."/>
            <person name="Bachantsang P."/>
            <person name="Baldwin J."/>
            <person name="Barry A."/>
            <person name="Bayul T."/>
            <person name="Blitshsteyn B."/>
            <person name="Bloom T."/>
            <person name="Blye J."/>
            <person name="Boguslavskiy L."/>
            <person name="Borowsky M."/>
            <person name="Boukhgalter B."/>
            <person name="Brunache A."/>
            <person name="Butler J."/>
            <person name="Calixte N."/>
            <person name="Calvo S."/>
            <person name="Camarata J."/>
            <person name="Campo K."/>
            <person name="Chang J."/>
            <person name="Cheshatsang Y."/>
            <person name="Citroen M."/>
            <person name="Collymore A."/>
            <person name="Considine T."/>
            <person name="Cook A."/>
            <person name="Cooke P."/>
            <person name="Corum B."/>
            <person name="Cuomo C."/>
            <person name="David R."/>
            <person name="Dawoe T."/>
            <person name="Degray S."/>
            <person name="Dodge S."/>
            <person name="Dooley K."/>
            <person name="Dorje P."/>
            <person name="Dorjee K."/>
            <person name="Dorris L."/>
            <person name="Duffey N."/>
            <person name="Dupes A."/>
            <person name="Elkins T."/>
            <person name="Engels R."/>
            <person name="Erickson J."/>
            <person name="Farina A."/>
            <person name="Faro S."/>
            <person name="Ferreira P."/>
            <person name="Fischer H."/>
            <person name="Fitzgerald M."/>
            <person name="Foley K."/>
            <person name="Gage D."/>
            <person name="Galagan J."/>
            <person name="Gearin G."/>
            <person name="Gnerre S."/>
            <person name="Gnirke A."/>
            <person name="Goyette A."/>
            <person name="Graham J."/>
            <person name="Grandbois E."/>
            <person name="Gyaltsen K."/>
            <person name="Hafez N."/>
            <person name="Hagopian D."/>
            <person name="Hagos B."/>
            <person name="Hall J."/>
            <person name="Hatcher B."/>
            <person name="Heller A."/>
            <person name="Higgins H."/>
            <person name="Honan T."/>
            <person name="Horn A."/>
            <person name="Houde N."/>
            <person name="Hughes L."/>
            <person name="Hulme W."/>
            <person name="Husby E."/>
            <person name="Iliev I."/>
            <person name="Jaffe D."/>
            <person name="Jones C."/>
            <person name="Kamal M."/>
            <person name="Kamat A."/>
            <person name="Kamvysselis M."/>
            <person name="Karlsson E."/>
            <person name="Kells C."/>
            <person name="Kieu A."/>
            <person name="Kisner P."/>
            <person name="Kodira C."/>
            <person name="Kulbokas E."/>
            <person name="Labutti K."/>
            <person name="Lama D."/>
            <person name="Landers T."/>
            <person name="Leger J."/>
            <person name="Levine S."/>
            <person name="Lewis D."/>
            <person name="Lewis T."/>
            <person name="Lindblad-toh K."/>
            <person name="Liu X."/>
            <person name="Lokyitsang T."/>
            <person name="Lokyitsang Y."/>
            <person name="Lucien O."/>
            <person name="Lui A."/>
            <person name="Ma L.J."/>
            <person name="Mabbitt R."/>
            <person name="Macdonald J."/>
            <person name="Maclean C."/>
            <person name="Major J."/>
            <person name="Manning J."/>
            <person name="Marabella R."/>
            <person name="Maru K."/>
            <person name="Matthews C."/>
            <person name="Mauceli E."/>
            <person name="Mccarthy M."/>
            <person name="Mcdonough S."/>
            <person name="Mcghee T."/>
            <person name="Meldrim J."/>
            <person name="Meneus L."/>
            <person name="Mesirov J."/>
            <person name="Mihalev A."/>
            <person name="Mihova T."/>
            <person name="Mikkelsen T."/>
            <person name="Mlenga V."/>
            <person name="Moru K."/>
            <person name="Mozes J."/>
            <person name="Mulrain L."/>
            <person name="Munson G."/>
            <person name="Naylor J."/>
            <person name="Newes C."/>
            <person name="Nguyen C."/>
            <person name="Nguyen N."/>
            <person name="Nguyen T."/>
            <person name="Nicol R."/>
            <person name="Nielsen C."/>
            <person name="Nizzari M."/>
            <person name="Norbu C."/>
            <person name="Norbu N."/>
            <person name="O'donnell P."/>
            <person name="Okoawo O."/>
            <person name="O'leary S."/>
            <person name="Omotosho B."/>
            <person name="O'neill K."/>
            <person name="Osman S."/>
            <person name="Parker S."/>
            <person name="Perrin D."/>
            <person name="Phunkhang P."/>
            <person name="Piqani B."/>
            <person name="Purcell S."/>
            <person name="Rachupka T."/>
            <person name="Ramasamy U."/>
            <person name="Rameau R."/>
            <person name="Ray V."/>
            <person name="Raymond C."/>
            <person name="Retta R."/>
            <person name="Richardson S."/>
            <person name="Rise C."/>
            <person name="Rodriguez J."/>
            <person name="Rogers J."/>
            <person name="Rogov P."/>
            <person name="Rutman M."/>
            <person name="Schupbach R."/>
            <person name="Seaman C."/>
            <person name="Settipalli S."/>
            <person name="Sharpe T."/>
            <person name="Sheridan J."/>
            <person name="Sherpa N."/>
            <person name="Shi J."/>
            <person name="Smirnov S."/>
            <person name="Smith C."/>
            <person name="Sougnez C."/>
            <person name="Spencer B."/>
            <person name="Stalker J."/>
            <person name="Stange-thomann N."/>
            <person name="Stavropoulos S."/>
            <person name="Stetson K."/>
            <person name="Stone C."/>
            <person name="Stone S."/>
            <person name="Stubbs M."/>
            <person name="Talamas J."/>
            <person name="Tchuinga P."/>
            <person name="Tenzing P."/>
            <person name="Tesfaye S."/>
            <person name="Theodore J."/>
            <person name="Thoulutsang Y."/>
            <person name="Topham K."/>
            <person name="Towey S."/>
            <person name="Tsamla T."/>
            <person name="Tsomo N."/>
            <person name="Vallee D."/>
            <person name="Vassiliev H."/>
            <person name="Venkataraman V."/>
            <person name="Vinson J."/>
            <person name="Vo A."/>
            <person name="Wade C."/>
            <person name="Wang S."/>
            <person name="Wangchuk T."/>
            <person name="Wangdi T."/>
            <person name="Whittaker C."/>
            <person name="Wilkinson J."/>
            <person name="Wu Y."/>
            <person name="Wyman D."/>
            <person name="Yadav S."/>
            <person name="Yang S."/>
            <person name="Yang X."/>
            <person name="Yeager S."/>
            <person name="Yee E."/>
            <person name="Young G."/>
            <person name="Zainoun J."/>
            <person name="Zembeck L."/>
            <person name="Zimmer A."/>
            <person name="Zody M."/>
            <person name="Lander E."/>
        </authorList>
    </citation>
    <scope>NUCLEOTIDE SEQUENCE [LARGE SCALE GENOMIC DNA]</scope>
</reference>
<keyword evidence="2" id="KW-0813">Transport</keyword>
<dbReference type="HOGENOM" id="CLU_1247809_0_0_1"/>
<evidence type="ECO:0000256" key="5">
    <source>
        <dbReference type="ARBA" id="ARBA00022692"/>
    </source>
</evidence>
<accession>H2YFL7</accession>
<keyword evidence="7" id="KW-0851">Voltage-gated channel</keyword>
<dbReference type="Ensembl" id="ENSCSAVT00000004177.1">
    <property type="protein sequence ID" value="ENSCSAVP00000004115.1"/>
    <property type="gene ID" value="ENSCSAVG00000002422.1"/>
</dbReference>
<evidence type="ECO:0000256" key="8">
    <source>
        <dbReference type="ARBA" id="ARBA00022989"/>
    </source>
</evidence>
<dbReference type="InterPro" id="IPR027359">
    <property type="entry name" value="Volt_channel_dom_sf"/>
</dbReference>
<organism evidence="14 15">
    <name type="scientific">Ciona savignyi</name>
    <name type="common">Pacific transparent sea squirt</name>
    <dbReference type="NCBI Taxonomy" id="51511"/>
    <lineage>
        <taxon>Eukaryota</taxon>
        <taxon>Metazoa</taxon>
        <taxon>Chordata</taxon>
        <taxon>Tunicata</taxon>
        <taxon>Ascidiacea</taxon>
        <taxon>Phlebobranchia</taxon>
        <taxon>Cionidae</taxon>
        <taxon>Ciona</taxon>
    </lineage>
</organism>
<feature type="transmembrane region" description="Helical" evidence="12">
    <location>
        <begin position="182"/>
        <end position="205"/>
    </location>
</feature>
<dbReference type="GO" id="GO:0098703">
    <property type="term" value="P:calcium ion import across plasma membrane"/>
    <property type="evidence" value="ECO:0007669"/>
    <property type="project" value="TreeGrafter"/>
</dbReference>
<keyword evidence="6" id="KW-0106">Calcium</keyword>
<dbReference type="InterPro" id="IPR005821">
    <property type="entry name" value="Ion_trans_dom"/>
</dbReference>
<keyword evidence="3" id="KW-0109">Calcium transport</keyword>
<evidence type="ECO:0000256" key="3">
    <source>
        <dbReference type="ARBA" id="ARBA00022568"/>
    </source>
</evidence>
<protein>
    <recommendedName>
        <fullName evidence="13">Ion transport domain-containing protein</fullName>
    </recommendedName>
</protein>
<reference evidence="14" key="2">
    <citation type="submission" date="2025-08" db="UniProtKB">
        <authorList>
            <consortium name="Ensembl"/>
        </authorList>
    </citation>
    <scope>IDENTIFICATION</scope>
</reference>
<proteinExistence type="predicted"/>
<keyword evidence="10 12" id="KW-0472">Membrane</keyword>
<keyword evidence="5 12" id="KW-0812">Transmembrane</keyword>
<evidence type="ECO:0000256" key="2">
    <source>
        <dbReference type="ARBA" id="ARBA00022448"/>
    </source>
</evidence>
<sequence length="222" mass="25525">FPALYPVVLLSLKQTNLPRIWCLRMVANPYPFDLLFFNIRGGFDISRFLDIPRVSMLVILLNCVPLGLYQPCQPKPGLPCGSPRCSILEICDHFVFAFFAIEMLIKMLAMGVWGKLGYLGEAWNRLDFFIVLCGMMEYTLQLEDTMNFTSVRTVRVLRPLRAINRVPNMRILVMLLLDTLPMLGNVLMLCSFVFFIFGVVAVQLWEGTLRQRCFLDPNVFNI</sequence>
<dbReference type="Pfam" id="PF00520">
    <property type="entry name" value="Ion_trans"/>
    <property type="match status" value="1"/>
</dbReference>
<keyword evidence="11" id="KW-0407">Ion channel</keyword>
<dbReference type="Proteomes" id="UP000007875">
    <property type="component" value="Unassembled WGS sequence"/>
</dbReference>
<evidence type="ECO:0000256" key="12">
    <source>
        <dbReference type="SAM" id="Phobius"/>
    </source>
</evidence>
<dbReference type="GeneTree" id="ENSGT00940000168093"/>
<keyword evidence="15" id="KW-1185">Reference proteome</keyword>
<evidence type="ECO:0000256" key="4">
    <source>
        <dbReference type="ARBA" id="ARBA00022673"/>
    </source>
</evidence>
<dbReference type="PANTHER" id="PTHR45628:SF22">
    <property type="entry name" value="VOLTAGE-DEPENDENT T-TYPE CALCIUM CHANNEL SUBUNIT ALPHA"/>
    <property type="match status" value="1"/>
</dbReference>
<evidence type="ECO:0000313" key="15">
    <source>
        <dbReference type="Proteomes" id="UP000007875"/>
    </source>
</evidence>